<comment type="subcellular location">
    <subcellularLocation>
        <location evidence="1">Cytoplasm</location>
    </subcellularLocation>
</comment>
<dbReference type="Proteomes" id="UP000003688">
    <property type="component" value="Unassembled WGS sequence"/>
</dbReference>
<accession>B9XDK6</accession>
<keyword evidence="7" id="KW-0547">Nucleotide-binding</keyword>
<evidence type="ECO:0000256" key="2">
    <source>
        <dbReference type="ARBA" id="ARBA00007599"/>
    </source>
</evidence>
<keyword evidence="4" id="KW-0963">Cytoplasm</keyword>
<protein>
    <recommendedName>
        <fullName evidence="3">tRNA threonylcarbamoyladenosine biosynthesis protein TsaE</fullName>
    </recommendedName>
    <alternativeName>
        <fullName evidence="10">t(6)A37 threonylcarbamoyladenosine biosynthesis protein TsaE</fullName>
    </alternativeName>
</protein>
<evidence type="ECO:0000256" key="5">
    <source>
        <dbReference type="ARBA" id="ARBA00022694"/>
    </source>
</evidence>
<keyword evidence="6" id="KW-0479">Metal-binding</keyword>
<dbReference type="RefSeq" id="WP_007413904.1">
    <property type="nucleotide sequence ID" value="NZ_ABOX02000006.1"/>
</dbReference>
<dbReference type="InterPro" id="IPR027417">
    <property type="entry name" value="P-loop_NTPase"/>
</dbReference>
<dbReference type="Gene3D" id="3.40.50.300">
    <property type="entry name" value="P-loop containing nucleotide triphosphate hydrolases"/>
    <property type="match status" value="1"/>
</dbReference>
<dbReference type="AlphaFoldDB" id="B9XDK6"/>
<keyword evidence="12" id="KW-1185">Reference proteome</keyword>
<evidence type="ECO:0000256" key="8">
    <source>
        <dbReference type="ARBA" id="ARBA00022840"/>
    </source>
</evidence>
<dbReference type="PANTHER" id="PTHR33540">
    <property type="entry name" value="TRNA THREONYLCARBAMOYLADENOSINE BIOSYNTHESIS PROTEIN TSAE"/>
    <property type="match status" value="1"/>
</dbReference>
<dbReference type="GO" id="GO:0005524">
    <property type="term" value="F:ATP binding"/>
    <property type="evidence" value="ECO:0007669"/>
    <property type="project" value="UniProtKB-KW"/>
</dbReference>
<dbReference type="EMBL" id="ABOX02000006">
    <property type="protein sequence ID" value="EEF62152.1"/>
    <property type="molecule type" value="Genomic_DNA"/>
</dbReference>
<evidence type="ECO:0000313" key="12">
    <source>
        <dbReference type="Proteomes" id="UP000003688"/>
    </source>
</evidence>
<dbReference type="GO" id="GO:0005737">
    <property type="term" value="C:cytoplasm"/>
    <property type="evidence" value="ECO:0007669"/>
    <property type="project" value="UniProtKB-SubCell"/>
</dbReference>
<dbReference type="GO" id="GO:0046872">
    <property type="term" value="F:metal ion binding"/>
    <property type="evidence" value="ECO:0007669"/>
    <property type="project" value="UniProtKB-KW"/>
</dbReference>
<keyword evidence="8" id="KW-0067">ATP-binding</keyword>
<evidence type="ECO:0000256" key="10">
    <source>
        <dbReference type="ARBA" id="ARBA00032441"/>
    </source>
</evidence>
<evidence type="ECO:0000256" key="7">
    <source>
        <dbReference type="ARBA" id="ARBA00022741"/>
    </source>
</evidence>
<proteinExistence type="inferred from homology"/>
<dbReference type="SUPFAM" id="SSF52540">
    <property type="entry name" value="P-loop containing nucleoside triphosphate hydrolases"/>
    <property type="match status" value="1"/>
</dbReference>
<keyword evidence="9" id="KW-0460">Magnesium</keyword>
<sequence>MATFISNSPAETIALGESWGRDAKSGLVIALSGDLGAGKTQLTKGIARGLGISDRVHSPTFALLNQYGGGRLPLFHLDLYRLETPDQIIAAGLEEYFHPAGVSVIEWAERWFLAPADFLAQAAKGTHLRQVRLESITETGRRITYEDFGH</sequence>
<evidence type="ECO:0000256" key="4">
    <source>
        <dbReference type="ARBA" id="ARBA00022490"/>
    </source>
</evidence>
<dbReference type="Pfam" id="PF02367">
    <property type="entry name" value="TsaE"/>
    <property type="match status" value="1"/>
</dbReference>
<evidence type="ECO:0000256" key="9">
    <source>
        <dbReference type="ARBA" id="ARBA00022842"/>
    </source>
</evidence>
<dbReference type="InterPro" id="IPR003442">
    <property type="entry name" value="T6A_TsaE"/>
</dbReference>
<dbReference type="STRING" id="320771.Cflav_PD6427"/>
<evidence type="ECO:0000256" key="6">
    <source>
        <dbReference type="ARBA" id="ARBA00022723"/>
    </source>
</evidence>
<dbReference type="NCBIfam" id="TIGR00150">
    <property type="entry name" value="T6A_YjeE"/>
    <property type="match status" value="1"/>
</dbReference>
<comment type="similarity">
    <text evidence="2">Belongs to the TsaE family.</text>
</comment>
<comment type="caution">
    <text evidence="11">The sequence shown here is derived from an EMBL/GenBank/DDBJ whole genome shotgun (WGS) entry which is preliminary data.</text>
</comment>
<dbReference type="PANTHER" id="PTHR33540:SF2">
    <property type="entry name" value="TRNA THREONYLCARBAMOYLADENOSINE BIOSYNTHESIS PROTEIN TSAE"/>
    <property type="match status" value="1"/>
</dbReference>
<dbReference type="OrthoDB" id="9815896at2"/>
<dbReference type="GO" id="GO:0002949">
    <property type="term" value="P:tRNA threonylcarbamoyladenosine modification"/>
    <property type="evidence" value="ECO:0007669"/>
    <property type="project" value="InterPro"/>
</dbReference>
<reference evidence="11 12" key="1">
    <citation type="journal article" date="2011" name="J. Bacteriol.">
        <title>Genome sequence of 'Pedosphaera parvula' Ellin514, an aerobic Verrucomicrobial isolate from pasture soil.</title>
        <authorList>
            <person name="Kant R."/>
            <person name="van Passel M.W."/>
            <person name="Sangwan P."/>
            <person name="Palva A."/>
            <person name="Lucas S."/>
            <person name="Copeland A."/>
            <person name="Lapidus A."/>
            <person name="Glavina Del Rio T."/>
            <person name="Dalin E."/>
            <person name="Tice H."/>
            <person name="Bruce D."/>
            <person name="Goodwin L."/>
            <person name="Pitluck S."/>
            <person name="Chertkov O."/>
            <person name="Larimer F.W."/>
            <person name="Land M.L."/>
            <person name="Hauser L."/>
            <person name="Brettin T.S."/>
            <person name="Detter J.C."/>
            <person name="Han S."/>
            <person name="de Vos W.M."/>
            <person name="Janssen P.H."/>
            <person name="Smidt H."/>
        </authorList>
    </citation>
    <scope>NUCLEOTIDE SEQUENCE [LARGE SCALE GENOMIC DNA]</scope>
    <source>
        <strain evidence="11 12">Ellin514</strain>
    </source>
</reference>
<evidence type="ECO:0000256" key="3">
    <source>
        <dbReference type="ARBA" id="ARBA00019010"/>
    </source>
</evidence>
<keyword evidence="5" id="KW-0819">tRNA processing</keyword>
<name>B9XDK6_PEDPL</name>
<organism evidence="11 12">
    <name type="scientific">Pedosphaera parvula (strain Ellin514)</name>
    <dbReference type="NCBI Taxonomy" id="320771"/>
    <lineage>
        <taxon>Bacteria</taxon>
        <taxon>Pseudomonadati</taxon>
        <taxon>Verrucomicrobiota</taxon>
        <taxon>Pedosphaerae</taxon>
        <taxon>Pedosphaerales</taxon>
        <taxon>Pedosphaeraceae</taxon>
        <taxon>Pedosphaera</taxon>
    </lineage>
</organism>
<gene>
    <name evidence="11" type="ORF">Cflav_PD6427</name>
</gene>
<evidence type="ECO:0000256" key="1">
    <source>
        <dbReference type="ARBA" id="ARBA00004496"/>
    </source>
</evidence>
<evidence type="ECO:0000313" key="11">
    <source>
        <dbReference type="EMBL" id="EEF62152.1"/>
    </source>
</evidence>